<dbReference type="GO" id="GO:0005886">
    <property type="term" value="C:plasma membrane"/>
    <property type="evidence" value="ECO:0007669"/>
    <property type="project" value="UniProtKB-SubCell"/>
</dbReference>
<keyword evidence="5 6" id="KW-0472">Membrane</keyword>
<dbReference type="AlphaFoldDB" id="A0AA96GJN4"/>
<dbReference type="PANTHER" id="PTHR23513:SF6">
    <property type="entry name" value="MAJOR FACILITATOR SUPERFAMILY ASSOCIATED DOMAIN-CONTAINING PROTEIN"/>
    <property type="match status" value="1"/>
</dbReference>
<keyword evidence="9" id="KW-1185">Reference proteome</keyword>
<protein>
    <submittedName>
        <fullName evidence="8">MFS transporter</fullName>
    </submittedName>
</protein>
<name>A0AA96GJN4_9BACT</name>
<accession>A0AA96GJN4</accession>
<evidence type="ECO:0000256" key="5">
    <source>
        <dbReference type="ARBA" id="ARBA00023136"/>
    </source>
</evidence>
<keyword evidence="2" id="KW-1003">Cell membrane</keyword>
<dbReference type="InterPro" id="IPR020846">
    <property type="entry name" value="MFS_dom"/>
</dbReference>
<evidence type="ECO:0000256" key="4">
    <source>
        <dbReference type="ARBA" id="ARBA00022989"/>
    </source>
</evidence>
<feature type="transmembrane region" description="Helical" evidence="6">
    <location>
        <begin position="402"/>
        <end position="420"/>
    </location>
</feature>
<dbReference type="SUPFAM" id="SSF103473">
    <property type="entry name" value="MFS general substrate transporter"/>
    <property type="match status" value="1"/>
</dbReference>
<dbReference type="RefSeq" id="WP_312745319.1">
    <property type="nucleotide sequence ID" value="NZ_CP116968.1"/>
</dbReference>
<feature type="transmembrane region" description="Helical" evidence="6">
    <location>
        <begin position="61"/>
        <end position="86"/>
    </location>
</feature>
<keyword evidence="3 6" id="KW-0812">Transmembrane</keyword>
<comment type="subcellular location">
    <subcellularLocation>
        <location evidence="1">Cell membrane</location>
        <topology evidence="1">Multi-pass membrane protein</topology>
    </subcellularLocation>
</comment>
<evidence type="ECO:0000259" key="7">
    <source>
        <dbReference type="PROSITE" id="PS50850"/>
    </source>
</evidence>
<evidence type="ECO:0000256" key="2">
    <source>
        <dbReference type="ARBA" id="ARBA00022475"/>
    </source>
</evidence>
<keyword evidence="4 6" id="KW-1133">Transmembrane helix</keyword>
<feature type="transmembrane region" description="Helical" evidence="6">
    <location>
        <begin position="373"/>
        <end position="396"/>
    </location>
</feature>
<dbReference type="InterPro" id="IPR036259">
    <property type="entry name" value="MFS_trans_sf"/>
</dbReference>
<dbReference type="KEGG" id="nneo:PQG83_00165"/>
<feature type="transmembrane region" description="Helical" evidence="6">
    <location>
        <begin position="122"/>
        <end position="148"/>
    </location>
</feature>
<feature type="transmembrane region" description="Helical" evidence="6">
    <location>
        <begin position="93"/>
        <end position="110"/>
    </location>
</feature>
<proteinExistence type="predicted"/>
<feature type="transmembrane region" description="Helical" evidence="6">
    <location>
        <begin position="160"/>
        <end position="183"/>
    </location>
</feature>
<feature type="transmembrane region" description="Helical" evidence="6">
    <location>
        <begin position="336"/>
        <end position="361"/>
    </location>
</feature>
<evidence type="ECO:0000256" key="6">
    <source>
        <dbReference type="SAM" id="Phobius"/>
    </source>
</evidence>
<gene>
    <name evidence="8" type="ORF">PQG83_00165</name>
</gene>
<feature type="transmembrane region" description="Helical" evidence="6">
    <location>
        <begin position="249"/>
        <end position="271"/>
    </location>
</feature>
<feature type="transmembrane region" description="Helical" evidence="6">
    <location>
        <begin position="283"/>
        <end position="306"/>
    </location>
</feature>
<dbReference type="PANTHER" id="PTHR23513">
    <property type="entry name" value="INTEGRAL MEMBRANE EFFLUX PROTEIN-RELATED"/>
    <property type="match status" value="1"/>
</dbReference>
<dbReference type="Proteomes" id="UP001302494">
    <property type="component" value="Chromosome"/>
</dbReference>
<organism evidence="8 9">
    <name type="scientific">Candidatus Nitrospira neomarina</name>
    <dbReference type="NCBI Taxonomy" id="3020899"/>
    <lineage>
        <taxon>Bacteria</taxon>
        <taxon>Pseudomonadati</taxon>
        <taxon>Nitrospirota</taxon>
        <taxon>Nitrospiria</taxon>
        <taxon>Nitrospirales</taxon>
        <taxon>Nitrospiraceae</taxon>
        <taxon>Nitrospira</taxon>
    </lineage>
</organism>
<dbReference type="Gene3D" id="1.20.1250.20">
    <property type="entry name" value="MFS general substrate transporter like domains"/>
    <property type="match status" value="1"/>
</dbReference>
<dbReference type="InterPro" id="IPR011701">
    <property type="entry name" value="MFS"/>
</dbReference>
<dbReference type="PROSITE" id="PS50850">
    <property type="entry name" value="MFS"/>
    <property type="match status" value="1"/>
</dbReference>
<dbReference type="CDD" id="cd06173">
    <property type="entry name" value="MFS_MefA_like"/>
    <property type="match status" value="1"/>
</dbReference>
<dbReference type="Pfam" id="PF07690">
    <property type="entry name" value="MFS_1"/>
    <property type="match status" value="1"/>
</dbReference>
<feature type="domain" description="Major facilitator superfamily (MFS) profile" evidence="7">
    <location>
        <begin position="246"/>
        <end position="438"/>
    </location>
</feature>
<sequence length="438" mass="47254">MSNLSLSSSGIPQPLALPSNPPLLFQRNFGLLWWSQLISQIGDGVTKLALLWFVYAVTGSALQTTVIGILQTLPPILLGPFIGVFIDRFPKKIILITTDLIRALLIGLIPCLVSHEAFTVEYLYVLVFCNAVATSLFAPALFATIPFIVKKSALTAANALLQSTMSLGVIFGPLLSGLGIALLNSQNVLCLNVLTYIGSAICLVFISIPEVPHEAPFPEATLRTSISSYVKDLQEGVQFTFFRQPVIRLLILTAGLYSFVISAFHTLLPVLGRNMLKLGPVEVGYITSGVGVGLFLASVFLAKVALGAPWQRIRLLVTTSLFTAFALWGFTGISELSLSLLVVLLIGMGSGVLTPIEWGIIQEISPPQLIGRVLALYGTLAMLAAIGGMTTFGWVTEQFGEFWTLLGMGMVLLLTSYIAFTISRRVRNSTAEMNGLEK</sequence>
<feature type="transmembrane region" description="Helical" evidence="6">
    <location>
        <begin position="313"/>
        <end position="330"/>
    </location>
</feature>
<dbReference type="EMBL" id="CP116968">
    <property type="protein sequence ID" value="WNM62192.1"/>
    <property type="molecule type" value="Genomic_DNA"/>
</dbReference>
<evidence type="ECO:0000256" key="1">
    <source>
        <dbReference type="ARBA" id="ARBA00004651"/>
    </source>
</evidence>
<evidence type="ECO:0000256" key="3">
    <source>
        <dbReference type="ARBA" id="ARBA00022692"/>
    </source>
</evidence>
<evidence type="ECO:0000313" key="9">
    <source>
        <dbReference type="Proteomes" id="UP001302494"/>
    </source>
</evidence>
<evidence type="ECO:0000313" key="8">
    <source>
        <dbReference type="EMBL" id="WNM62192.1"/>
    </source>
</evidence>
<dbReference type="GO" id="GO:0022857">
    <property type="term" value="F:transmembrane transporter activity"/>
    <property type="evidence" value="ECO:0007669"/>
    <property type="project" value="InterPro"/>
</dbReference>
<reference evidence="8 9" key="1">
    <citation type="submission" date="2023-01" db="EMBL/GenBank/DDBJ databases">
        <title>Cultivation and genomic characterization of new, ubiquitous marine nitrite-oxidizing bacteria from the Nitrospirales.</title>
        <authorList>
            <person name="Mueller A.J."/>
            <person name="Daebeler A."/>
            <person name="Herbold C.W."/>
            <person name="Kirkegaard R.H."/>
            <person name="Daims H."/>
        </authorList>
    </citation>
    <scope>NUCLEOTIDE SEQUENCE [LARGE SCALE GENOMIC DNA]</scope>
    <source>
        <strain evidence="8 9">DK</strain>
    </source>
</reference>